<organism evidence="1 2">
    <name type="scientific">Microseira wollei NIES-4236</name>
    <dbReference type="NCBI Taxonomy" id="2530354"/>
    <lineage>
        <taxon>Bacteria</taxon>
        <taxon>Bacillati</taxon>
        <taxon>Cyanobacteriota</taxon>
        <taxon>Cyanophyceae</taxon>
        <taxon>Oscillatoriophycideae</taxon>
        <taxon>Aerosakkonematales</taxon>
        <taxon>Aerosakkonemataceae</taxon>
        <taxon>Microseira</taxon>
    </lineage>
</organism>
<comment type="caution">
    <text evidence="1">The sequence shown here is derived from an EMBL/GenBank/DDBJ whole genome shotgun (WGS) entry which is preliminary data.</text>
</comment>
<evidence type="ECO:0000313" key="2">
    <source>
        <dbReference type="Proteomes" id="UP001050975"/>
    </source>
</evidence>
<dbReference type="EMBL" id="BLAY01000085">
    <property type="protein sequence ID" value="GET40231.1"/>
    <property type="molecule type" value="Genomic_DNA"/>
</dbReference>
<dbReference type="AlphaFoldDB" id="A0AAV3XFM0"/>
<evidence type="ECO:0000313" key="1">
    <source>
        <dbReference type="EMBL" id="GET40231.1"/>
    </source>
</evidence>
<gene>
    <name evidence="1" type="ORF">MiSe_50400</name>
</gene>
<protein>
    <submittedName>
        <fullName evidence="1">Uncharacterized protein</fullName>
    </submittedName>
</protein>
<dbReference type="Proteomes" id="UP001050975">
    <property type="component" value="Unassembled WGS sequence"/>
</dbReference>
<sequence>MSDTPTLFQTEITLLPTQQTASKPLEQAIAHSPLARRTIHTGVAHLVRV</sequence>
<name>A0AAV3XFM0_9CYAN</name>
<proteinExistence type="predicted"/>
<keyword evidence="2" id="KW-1185">Reference proteome</keyword>
<accession>A0AAV3XFM0</accession>
<reference evidence="1" key="1">
    <citation type="submission" date="2019-10" db="EMBL/GenBank/DDBJ databases">
        <title>Draft genome sequece of Microseira wollei NIES-4236.</title>
        <authorList>
            <person name="Yamaguchi H."/>
            <person name="Suzuki S."/>
            <person name="Kawachi M."/>
        </authorList>
    </citation>
    <scope>NUCLEOTIDE SEQUENCE</scope>
    <source>
        <strain evidence="1">NIES-4236</strain>
    </source>
</reference>